<proteinExistence type="predicted"/>
<accession>A0AA40DBH2</accession>
<protein>
    <submittedName>
        <fullName evidence="2">Uncharacterized protein</fullName>
    </submittedName>
</protein>
<keyword evidence="1" id="KW-1133">Transmembrane helix</keyword>
<dbReference type="PANTHER" id="PTHR38122">
    <property type="entry name" value="GLYCOPROTEIN X"/>
    <property type="match status" value="1"/>
</dbReference>
<evidence type="ECO:0000313" key="3">
    <source>
        <dbReference type="Proteomes" id="UP001174997"/>
    </source>
</evidence>
<dbReference type="EMBL" id="JAULSY010000070">
    <property type="protein sequence ID" value="KAK0667523.1"/>
    <property type="molecule type" value="Genomic_DNA"/>
</dbReference>
<keyword evidence="1" id="KW-0472">Membrane</keyword>
<name>A0AA40DBH2_9PEZI</name>
<comment type="caution">
    <text evidence="2">The sequence shown here is derived from an EMBL/GenBank/DDBJ whole genome shotgun (WGS) entry which is preliminary data.</text>
</comment>
<evidence type="ECO:0000313" key="2">
    <source>
        <dbReference type="EMBL" id="KAK0667523.1"/>
    </source>
</evidence>
<dbReference type="Proteomes" id="UP001174997">
    <property type="component" value="Unassembled WGS sequence"/>
</dbReference>
<dbReference type="PANTHER" id="PTHR38122:SF1">
    <property type="entry name" value="GLYCOPROTEIN X"/>
    <property type="match status" value="1"/>
</dbReference>
<organism evidence="2 3">
    <name type="scientific">Cercophora samala</name>
    <dbReference type="NCBI Taxonomy" id="330535"/>
    <lineage>
        <taxon>Eukaryota</taxon>
        <taxon>Fungi</taxon>
        <taxon>Dikarya</taxon>
        <taxon>Ascomycota</taxon>
        <taxon>Pezizomycotina</taxon>
        <taxon>Sordariomycetes</taxon>
        <taxon>Sordariomycetidae</taxon>
        <taxon>Sordariales</taxon>
        <taxon>Lasiosphaeriaceae</taxon>
        <taxon>Cercophora</taxon>
    </lineage>
</organism>
<gene>
    <name evidence="2" type="ORF">QBC41DRAFT_137083</name>
</gene>
<dbReference type="AlphaFoldDB" id="A0AA40DBH2"/>
<keyword evidence="1" id="KW-0812">Transmembrane</keyword>
<feature type="transmembrane region" description="Helical" evidence="1">
    <location>
        <begin position="234"/>
        <end position="257"/>
    </location>
</feature>
<evidence type="ECO:0000256" key="1">
    <source>
        <dbReference type="SAM" id="Phobius"/>
    </source>
</evidence>
<reference evidence="2" key="1">
    <citation type="submission" date="2023-06" db="EMBL/GenBank/DDBJ databases">
        <title>Genome-scale phylogeny and comparative genomics of the fungal order Sordariales.</title>
        <authorList>
            <consortium name="Lawrence Berkeley National Laboratory"/>
            <person name="Hensen N."/>
            <person name="Bonometti L."/>
            <person name="Westerberg I."/>
            <person name="Brannstrom I.O."/>
            <person name="Guillou S."/>
            <person name="Cros-Aarteil S."/>
            <person name="Calhoun S."/>
            <person name="Haridas S."/>
            <person name="Kuo A."/>
            <person name="Mondo S."/>
            <person name="Pangilinan J."/>
            <person name="Riley R."/>
            <person name="Labutti K."/>
            <person name="Andreopoulos B."/>
            <person name="Lipzen A."/>
            <person name="Chen C."/>
            <person name="Yanf M."/>
            <person name="Daum C."/>
            <person name="Ng V."/>
            <person name="Clum A."/>
            <person name="Steindorff A."/>
            <person name="Ohm R."/>
            <person name="Martin F."/>
            <person name="Silar P."/>
            <person name="Natvig D."/>
            <person name="Lalanne C."/>
            <person name="Gautier V."/>
            <person name="Ament-Velasquez S.L."/>
            <person name="Kruys A."/>
            <person name="Hutchinson M.I."/>
            <person name="Powell A.J."/>
            <person name="Barry K."/>
            <person name="Miller A.N."/>
            <person name="Grigoriev I.V."/>
            <person name="Debuchy R."/>
            <person name="Gladieux P."/>
            <person name="Thoren M.H."/>
            <person name="Johannesson H."/>
        </authorList>
    </citation>
    <scope>NUCLEOTIDE SEQUENCE</scope>
    <source>
        <strain evidence="2">CBS 307.81</strain>
    </source>
</reference>
<keyword evidence="3" id="KW-1185">Reference proteome</keyword>
<sequence>MIGKNRTVLWLFHDMPHEQEHGDIVVPASCFTVCGDAHTEAQIIGNKPELCAAGSAFREFYEGCRYCVVYFQGKLQPGTVILSGFQQYIDYCGTLVGLPTLPPSPSTRPSFMTTSLSLTTDHSSTTSGITITPTSTLPHTSSSSTTELSYSTYWTSTISDGNQSISIVSPVTPNTSTSCLSSISSLVSTTPISNTATSSSEVAGTTIFDSSATTTPISTSESTTERSIHTSNTVMVSAVVGSVVGVALLFILGMAYWKRRVKSIALNSSCQPELGGRSVLILNPQGPLQEMAEHHGYNELDVPKIWYELDARSLRSLNRSLRWAMSGARSPGYGSQNRGGTPEV</sequence>